<gene>
    <name evidence="12" type="ORF">MAR_007788</name>
</gene>
<feature type="domain" description="RAD51D N-terminal" evidence="11">
    <location>
        <begin position="1"/>
        <end position="60"/>
    </location>
</feature>
<dbReference type="InterPro" id="IPR047323">
    <property type="entry name" value="Rad51D_C"/>
</dbReference>
<dbReference type="InterPro" id="IPR013632">
    <property type="entry name" value="Rad51_C"/>
</dbReference>
<comment type="similarity">
    <text evidence="2">Belongs to the RecA family. RAD51 subfamily.</text>
</comment>
<keyword evidence="9" id="KW-0539">Nucleus</keyword>
<dbReference type="Gene3D" id="3.40.50.300">
    <property type="entry name" value="P-loop containing nucleotide triphosphate hydrolases"/>
    <property type="match status" value="1"/>
</dbReference>
<evidence type="ECO:0000256" key="7">
    <source>
        <dbReference type="ARBA" id="ARBA00023172"/>
    </source>
</evidence>
<evidence type="ECO:0000256" key="5">
    <source>
        <dbReference type="ARBA" id="ARBA00022840"/>
    </source>
</evidence>
<evidence type="ECO:0000256" key="1">
    <source>
        <dbReference type="ARBA" id="ARBA00004123"/>
    </source>
</evidence>
<sequence>MSVLRLGMCTALDQDNLDKLKLKNINKATDFISKDPEEIAELCSIPYKDAVAIRKILLAQYSAVPINGKQLYTRVVESSCILSTGCERLDAILDGGLYTGEVTEVCGGVAAGKTQEDQTAVCIDTNCSFSARRLEQMMADDVDKDNALFRVHAYDAFTYHEVLEVLETLKSDLKKGDDPFCTSLRLLVVDNVASVIYPSLGGGFFADNQGGITRLGLTLKSIASEFSIAVLISNNNVTGEGGAKVASLGRQWSQIPHVRFMLDGGEETQDERSASVIKNTRGAIGACTKFSITENGPLR</sequence>
<protein>
    <submittedName>
        <fullName evidence="12">RA51D-like protein</fullName>
    </submittedName>
</protein>
<keyword evidence="4" id="KW-0227">DNA damage</keyword>
<evidence type="ECO:0000313" key="13">
    <source>
        <dbReference type="Proteomes" id="UP001164746"/>
    </source>
</evidence>
<evidence type="ECO:0000256" key="9">
    <source>
        <dbReference type="ARBA" id="ARBA00023242"/>
    </source>
</evidence>
<evidence type="ECO:0000256" key="4">
    <source>
        <dbReference type="ARBA" id="ARBA00022763"/>
    </source>
</evidence>
<dbReference type="InterPro" id="IPR048943">
    <property type="entry name" value="RAD51D_N"/>
</dbReference>
<proteinExistence type="inferred from homology"/>
<organism evidence="12 13">
    <name type="scientific">Mya arenaria</name>
    <name type="common">Soft-shell clam</name>
    <dbReference type="NCBI Taxonomy" id="6604"/>
    <lineage>
        <taxon>Eukaryota</taxon>
        <taxon>Metazoa</taxon>
        <taxon>Spiralia</taxon>
        <taxon>Lophotrochozoa</taxon>
        <taxon>Mollusca</taxon>
        <taxon>Bivalvia</taxon>
        <taxon>Autobranchia</taxon>
        <taxon>Heteroconchia</taxon>
        <taxon>Euheterodonta</taxon>
        <taxon>Imparidentia</taxon>
        <taxon>Neoheterodontei</taxon>
        <taxon>Myida</taxon>
        <taxon>Myoidea</taxon>
        <taxon>Myidae</taxon>
        <taxon>Mya</taxon>
    </lineage>
</organism>
<keyword evidence="3" id="KW-0547">Nucleotide-binding</keyword>
<reference evidence="12" key="1">
    <citation type="submission" date="2022-11" db="EMBL/GenBank/DDBJ databases">
        <title>Centuries of genome instability and evolution in soft-shell clam transmissible cancer (bioRxiv).</title>
        <authorList>
            <person name="Hart S.F.M."/>
            <person name="Yonemitsu M.A."/>
            <person name="Giersch R.M."/>
            <person name="Beal B.F."/>
            <person name="Arriagada G."/>
            <person name="Davis B.W."/>
            <person name="Ostrander E.A."/>
            <person name="Goff S.P."/>
            <person name="Metzger M.J."/>
        </authorList>
    </citation>
    <scope>NUCLEOTIDE SEQUENCE</scope>
    <source>
        <strain evidence="12">MELC-2E11</strain>
        <tissue evidence="12">Siphon/mantle</tissue>
    </source>
</reference>
<dbReference type="Pfam" id="PF08423">
    <property type="entry name" value="Rad51"/>
    <property type="match status" value="1"/>
</dbReference>
<evidence type="ECO:0000256" key="2">
    <source>
        <dbReference type="ARBA" id="ARBA00007095"/>
    </source>
</evidence>
<dbReference type="PANTHER" id="PTHR46457">
    <property type="entry name" value="DNA REPAIR PROTEIN RAD51 HOMOLOG 4"/>
    <property type="match status" value="1"/>
</dbReference>
<dbReference type="Pfam" id="PF21794">
    <property type="entry name" value="RAD51D_N"/>
    <property type="match status" value="1"/>
</dbReference>
<evidence type="ECO:0000259" key="11">
    <source>
        <dbReference type="Pfam" id="PF21794"/>
    </source>
</evidence>
<dbReference type="SUPFAM" id="SSF52540">
    <property type="entry name" value="P-loop containing nucleoside triphosphate hydrolases"/>
    <property type="match status" value="1"/>
</dbReference>
<keyword evidence="6" id="KW-0238">DNA-binding</keyword>
<evidence type="ECO:0000256" key="8">
    <source>
        <dbReference type="ARBA" id="ARBA00023204"/>
    </source>
</evidence>
<feature type="domain" description="Rad51-like C-terminal" evidence="10">
    <location>
        <begin position="81"/>
        <end position="245"/>
    </location>
</feature>
<dbReference type="EMBL" id="CP111015">
    <property type="protein sequence ID" value="WAR01230.1"/>
    <property type="molecule type" value="Genomic_DNA"/>
</dbReference>
<evidence type="ECO:0000256" key="6">
    <source>
        <dbReference type="ARBA" id="ARBA00023125"/>
    </source>
</evidence>
<dbReference type="InterPro" id="IPR051988">
    <property type="entry name" value="HRR_RAD51_Paralog"/>
</dbReference>
<name>A0ABY7DUW1_MYAAR</name>
<evidence type="ECO:0000259" key="10">
    <source>
        <dbReference type="Pfam" id="PF08423"/>
    </source>
</evidence>
<keyword evidence="7" id="KW-0233">DNA recombination</keyword>
<dbReference type="CDD" id="cd19489">
    <property type="entry name" value="Rad51D"/>
    <property type="match status" value="1"/>
</dbReference>
<dbReference type="Proteomes" id="UP001164746">
    <property type="component" value="Chromosome 4"/>
</dbReference>
<keyword evidence="13" id="KW-1185">Reference proteome</keyword>
<evidence type="ECO:0000313" key="12">
    <source>
        <dbReference type="EMBL" id="WAR01230.1"/>
    </source>
</evidence>
<keyword evidence="5" id="KW-0067">ATP-binding</keyword>
<accession>A0ABY7DUW1</accession>
<dbReference type="PANTHER" id="PTHR46457:SF1">
    <property type="entry name" value="DNA REPAIR PROTEIN RAD51 HOMOLOG 4"/>
    <property type="match status" value="1"/>
</dbReference>
<comment type="subcellular location">
    <subcellularLocation>
        <location evidence="1">Nucleus</location>
    </subcellularLocation>
</comment>
<keyword evidence="8" id="KW-0234">DNA repair</keyword>
<dbReference type="InterPro" id="IPR027417">
    <property type="entry name" value="P-loop_NTPase"/>
</dbReference>
<evidence type="ECO:0000256" key="3">
    <source>
        <dbReference type="ARBA" id="ARBA00022741"/>
    </source>
</evidence>